<dbReference type="Pfam" id="PF12019">
    <property type="entry name" value="GspH"/>
    <property type="match status" value="1"/>
</dbReference>
<name>A0A1S2CJ09_AERSO</name>
<keyword evidence="5" id="KW-0997">Cell inner membrane</keyword>
<dbReference type="OrthoDB" id="5586454at2"/>
<evidence type="ECO:0000256" key="1">
    <source>
        <dbReference type="ARBA" id="ARBA00004377"/>
    </source>
</evidence>
<comment type="subcellular location">
    <subcellularLocation>
        <location evidence="1">Cell inner membrane</location>
        <topology evidence="1">Single-pass membrane protein</topology>
    </subcellularLocation>
</comment>
<dbReference type="SUPFAM" id="SSF54523">
    <property type="entry name" value="Pili subunits"/>
    <property type="match status" value="1"/>
</dbReference>
<evidence type="ECO:0000256" key="7">
    <source>
        <dbReference type="ARBA" id="ARBA00022989"/>
    </source>
</evidence>
<keyword evidence="3" id="KW-1003">Cell membrane</keyword>
<evidence type="ECO:0000256" key="4">
    <source>
        <dbReference type="ARBA" id="ARBA00022481"/>
    </source>
</evidence>
<dbReference type="GO" id="GO:0015628">
    <property type="term" value="P:protein secretion by the type II secretion system"/>
    <property type="evidence" value="ECO:0007669"/>
    <property type="project" value="InterPro"/>
</dbReference>
<dbReference type="AlphaFoldDB" id="A0A1S2CJ09"/>
<evidence type="ECO:0000256" key="3">
    <source>
        <dbReference type="ARBA" id="ARBA00022475"/>
    </source>
</evidence>
<dbReference type="InterPro" id="IPR012902">
    <property type="entry name" value="N_methyl_site"/>
</dbReference>
<comment type="caution">
    <text evidence="12">The sequence shown here is derived from an EMBL/GenBank/DDBJ whole genome shotgun (WGS) entry which is preliminary data.</text>
</comment>
<protein>
    <recommendedName>
        <fullName evidence="2">Type II secretion system protein H</fullName>
    </recommendedName>
    <alternativeName>
        <fullName evidence="10">General secretion pathway protein H</fullName>
    </alternativeName>
</protein>
<keyword evidence="8" id="KW-0472">Membrane</keyword>
<feature type="domain" description="General secretion pathway GspH" evidence="11">
    <location>
        <begin position="43"/>
        <end position="163"/>
    </location>
</feature>
<dbReference type="GO" id="GO:0005886">
    <property type="term" value="C:plasma membrane"/>
    <property type="evidence" value="ECO:0007669"/>
    <property type="project" value="UniProtKB-SubCell"/>
</dbReference>
<dbReference type="PROSITE" id="PS00409">
    <property type="entry name" value="PROKAR_NTER_METHYL"/>
    <property type="match status" value="1"/>
</dbReference>
<organism evidence="12 13">
    <name type="scientific">Aeromonas sobria</name>
    <dbReference type="NCBI Taxonomy" id="646"/>
    <lineage>
        <taxon>Bacteria</taxon>
        <taxon>Pseudomonadati</taxon>
        <taxon>Pseudomonadota</taxon>
        <taxon>Gammaproteobacteria</taxon>
        <taxon>Aeromonadales</taxon>
        <taxon>Aeromonadaceae</taxon>
        <taxon>Aeromonas</taxon>
    </lineage>
</organism>
<evidence type="ECO:0000313" key="13">
    <source>
        <dbReference type="Proteomes" id="UP000179934"/>
    </source>
</evidence>
<dbReference type="EMBL" id="MKFU01000066">
    <property type="protein sequence ID" value="OHY88536.1"/>
    <property type="molecule type" value="Genomic_DNA"/>
</dbReference>
<keyword evidence="4" id="KW-0488">Methylation</keyword>
<evidence type="ECO:0000256" key="10">
    <source>
        <dbReference type="ARBA" id="ARBA00030775"/>
    </source>
</evidence>
<sequence>MKKHGFTLLEFLISVSLTIILLTMGLPSLASLITNSDSDIYSRNLLDHLIFGQRQAITQQQTVTACLATPVSSATTESCITANQIGAQRMLVFIDTNQDRQLNVASGDILLSATEPFLEKHTITANRQFVRFSPDGTAIGTNMTLRFCIDQVSRVDIIVSPSGRSRSEKKGLSCS</sequence>
<dbReference type="GO" id="GO:0015627">
    <property type="term" value="C:type II protein secretion system complex"/>
    <property type="evidence" value="ECO:0007669"/>
    <property type="project" value="InterPro"/>
</dbReference>
<evidence type="ECO:0000256" key="5">
    <source>
        <dbReference type="ARBA" id="ARBA00022519"/>
    </source>
</evidence>
<accession>A0A1S2CJ09</accession>
<reference evidence="12 13" key="1">
    <citation type="submission" date="2016-09" db="EMBL/GenBank/DDBJ databases">
        <title>Draft Genome Sequence of Aeromonas sobria Strain 08005, Isolated from Sick Rana catesbeiana.</title>
        <authorList>
            <person name="Yang Q."/>
        </authorList>
    </citation>
    <scope>NUCLEOTIDE SEQUENCE [LARGE SCALE GENOMIC DNA]</scope>
    <source>
        <strain evidence="12 13">08005</strain>
    </source>
</reference>
<dbReference type="Proteomes" id="UP000179934">
    <property type="component" value="Unassembled WGS sequence"/>
</dbReference>
<keyword evidence="7" id="KW-1133">Transmembrane helix</keyword>
<dbReference type="Pfam" id="PF07963">
    <property type="entry name" value="N_methyl"/>
    <property type="match status" value="1"/>
</dbReference>
<evidence type="ECO:0000256" key="6">
    <source>
        <dbReference type="ARBA" id="ARBA00022692"/>
    </source>
</evidence>
<comment type="similarity">
    <text evidence="9">Belongs to the GSP H family.</text>
</comment>
<dbReference type="InterPro" id="IPR022346">
    <property type="entry name" value="T2SS_GspH"/>
</dbReference>
<dbReference type="GeneID" id="58924346"/>
<evidence type="ECO:0000313" key="12">
    <source>
        <dbReference type="EMBL" id="OHY88536.1"/>
    </source>
</evidence>
<evidence type="ECO:0000259" key="11">
    <source>
        <dbReference type="Pfam" id="PF12019"/>
    </source>
</evidence>
<proteinExistence type="inferred from homology"/>
<dbReference type="STRING" id="646.BJD16_07030"/>
<keyword evidence="6" id="KW-0812">Transmembrane</keyword>
<dbReference type="Gene3D" id="3.55.40.10">
    <property type="entry name" value="minor pseudopilin epsh domain"/>
    <property type="match status" value="1"/>
</dbReference>
<dbReference type="RefSeq" id="WP_042024305.1">
    <property type="nucleotide sequence ID" value="NZ_CDBW01000045.1"/>
</dbReference>
<evidence type="ECO:0000256" key="8">
    <source>
        <dbReference type="ARBA" id="ARBA00023136"/>
    </source>
</evidence>
<dbReference type="InterPro" id="IPR045584">
    <property type="entry name" value="Pilin-like"/>
</dbReference>
<gene>
    <name evidence="12" type="ORF">BJD16_07030</name>
</gene>
<evidence type="ECO:0000256" key="2">
    <source>
        <dbReference type="ARBA" id="ARBA00021549"/>
    </source>
</evidence>
<evidence type="ECO:0000256" key="9">
    <source>
        <dbReference type="ARBA" id="ARBA00025772"/>
    </source>
</evidence>